<dbReference type="AlphaFoldDB" id="A0A316DSC0"/>
<organism evidence="4 5">
    <name type="scientific">Arcicella aurantiaca</name>
    <dbReference type="NCBI Taxonomy" id="591202"/>
    <lineage>
        <taxon>Bacteria</taxon>
        <taxon>Pseudomonadati</taxon>
        <taxon>Bacteroidota</taxon>
        <taxon>Cytophagia</taxon>
        <taxon>Cytophagales</taxon>
        <taxon>Flectobacillaceae</taxon>
        <taxon>Arcicella</taxon>
    </lineage>
</organism>
<evidence type="ECO:0000259" key="3">
    <source>
        <dbReference type="Pfam" id="PF09375"/>
    </source>
</evidence>
<sequence>MKKIVILITVIIAIWACSKTNDPVDAFQSFDRKSMLTNLGNNVIIPSFDTFYQKSDLLDIAIAAYTADLKNEQKLVAVQLAWIEMAKAWKQAAVFKQGPIEDKFLLSNIDFSSKGSYLNVTLLEKTITDGITIDNAYIETKGATVKGIHAIEYLIFDKAKVNANIIGGFTGIAGAKRTSYLKALSVNLKNQAKIILDDWKNGYVSTFISADSRDINSSLGILSNKLIDLIYTVRDERMGAPKGNRNGGVPQPDLAESVVSESSILLIINELKGIENAFLGRTPTGTEGIGLDDLLDKLEAKSGDELLSKKIKNQFSLVYTKLNAIPKTLPIAVVENKTEVQAAYDEIKRLQVMLEVDMINNLGVLLTFSDNDGD</sequence>
<reference evidence="4 5" key="1">
    <citation type="submission" date="2018-05" db="EMBL/GenBank/DDBJ databases">
        <title>Genomic Encyclopedia of Archaeal and Bacterial Type Strains, Phase II (KMG-II): from individual species to whole genera.</title>
        <authorList>
            <person name="Goeker M."/>
        </authorList>
    </citation>
    <scope>NUCLEOTIDE SEQUENCE [LARGE SCALE GENOMIC DNA]</scope>
    <source>
        <strain evidence="4 5">DSM 22214</strain>
    </source>
</reference>
<dbReference type="Gene3D" id="1.20.1420.20">
    <property type="entry name" value="M75 peptidase, HXXE motif"/>
    <property type="match status" value="1"/>
</dbReference>
<dbReference type="Pfam" id="PF09375">
    <property type="entry name" value="Peptidase_M75"/>
    <property type="match status" value="1"/>
</dbReference>
<protein>
    <submittedName>
        <fullName evidence="4">Putative lipoprotein</fullName>
    </submittedName>
</protein>
<evidence type="ECO:0000313" key="4">
    <source>
        <dbReference type="EMBL" id="PWK20079.1"/>
    </source>
</evidence>
<keyword evidence="4" id="KW-0449">Lipoprotein</keyword>
<evidence type="ECO:0000313" key="5">
    <source>
        <dbReference type="Proteomes" id="UP000245489"/>
    </source>
</evidence>
<dbReference type="EMBL" id="QGGO01000026">
    <property type="protein sequence ID" value="PWK20079.1"/>
    <property type="molecule type" value="Genomic_DNA"/>
</dbReference>
<keyword evidence="5" id="KW-1185">Reference proteome</keyword>
<name>A0A316DSC0_9BACT</name>
<comment type="caution">
    <text evidence="4">The sequence shown here is derived from an EMBL/GenBank/DDBJ whole genome shotgun (WGS) entry which is preliminary data.</text>
</comment>
<evidence type="ECO:0000256" key="2">
    <source>
        <dbReference type="ARBA" id="ARBA00022729"/>
    </source>
</evidence>
<dbReference type="RefSeq" id="WP_109744563.1">
    <property type="nucleotide sequence ID" value="NZ_QGGO01000026.1"/>
</dbReference>
<keyword evidence="2" id="KW-0732">Signal</keyword>
<dbReference type="InterPro" id="IPR018976">
    <property type="entry name" value="Imelysin-like"/>
</dbReference>
<feature type="domain" description="Imelysin-like" evidence="3">
    <location>
        <begin position="45"/>
        <end position="351"/>
    </location>
</feature>
<evidence type="ECO:0000256" key="1">
    <source>
        <dbReference type="ARBA" id="ARBA00004196"/>
    </source>
</evidence>
<proteinExistence type="predicted"/>
<dbReference type="CDD" id="cd14659">
    <property type="entry name" value="Imelysin-like_IPPA"/>
    <property type="match status" value="1"/>
</dbReference>
<accession>A0A316DSC0</accession>
<dbReference type="Proteomes" id="UP000245489">
    <property type="component" value="Unassembled WGS sequence"/>
</dbReference>
<dbReference type="InterPro" id="IPR034984">
    <property type="entry name" value="Imelysin-like_IPPA"/>
</dbReference>
<dbReference type="GO" id="GO:0030313">
    <property type="term" value="C:cell envelope"/>
    <property type="evidence" value="ECO:0007669"/>
    <property type="project" value="UniProtKB-SubCell"/>
</dbReference>
<dbReference type="OrthoDB" id="650514at2"/>
<comment type="subcellular location">
    <subcellularLocation>
        <location evidence="1">Cell envelope</location>
    </subcellularLocation>
</comment>
<gene>
    <name evidence="4" type="ORF">LV89_03889</name>
</gene>
<dbReference type="InterPro" id="IPR038352">
    <property type="entry name" value="Imelysin_sf"/>
</dbReference>